<name>A0AAW1QT52_9CHLO</name>
<sequence length="446" mass="49977">MPRPRRCREPGDEAERAFLAPDVNEVLLQVLPGTANRGGLASNPEMVTEQYAPEALRPADSADFSFDRQVPAVKLTKYDADRAGLSASDVQQLMRKGYMVVGDEQSSIAHHVVGFLRARRSGDAEDSLHARDDCLFNIMEDISDMPAQRNKVSDGSTNGACLDVHVGHPPCVVAVEKDERSKLGSAVTECLIKTACIPHYARLPFLVGVAIAADLVQFFTFNAQSKKPGVQYNLKRIEDRAKCVVAAINIGCYLKYIEDKQLVPAVDYPFDRPLKDIDGRRQLIISWKQVDKIYYDMDAADRTRLKTFYKQCRRVPFLERAHVVDEEGGRLRLLLTPVGLQRLPCNTDEAKVAIKCILMCLKGCHKLGWAMCDVRWPNIILLGDGTWCIIDAEMELLRKGKRRRRTTADALLQQSWLQAVSTPSSSPLSVKSGKHSEREKKRRKKG</sequence>
<evidence type="ECO:0000313" key="3">
    <source>
        <dbReference type="Proteomes" id="UP001489004"/>
    </source>
</evidence>
<feature type="compositionally biased region" description="Low complexity" evidence="1">
    <location>
        <begin position="420"/>
        <end position="431"/>
    </location>
</feature>
<protein>
    <recommendedName>
        <fullName evidence="4">Fungal-type protein kinase domain-containing protein</fullName>
    </recommendedName>
</protein>
<evidence type="ECO:0008006" key="4">
    <source>
        <dbReference type="Google" id="ProtNLM"/>
    </source>
</evidence>
<evidence type="ECO:0000256" key="1">
    <source>
        <dbReference type="SAM" id="MobiDB-lite"/>
    </source>
</evidence>
<keyword evidence="3" id="KW-1185">Reference proteome</keyword>
<dbReference type="EMBL" id="JALJOR010000002">
    <property type="protein sequence ID" value="KAK9824696.1"/>
    <property type="molecule type" value="Genomic_DNA"/>
</dbReference>
<dbReference type="InterPro" id="IPR011009">
    <property type="entry name" value="Kinase-like_dom_sf"/>
</dbReference>
<organism evidence="2 3">
    <name type="scientific">[Myrmecia] bisecta</name>
    <dbReference type="NCBI Taxonomy" id="41462"/>
    <lineage>
        <taxon>Eukaryota</taxon>
        <taxon>Viridiplantae</taxon>
        <taxon>Chlorophyta</taxon>
        <taxon>core chlorophytes</taxon>
        <taxon>Trebouxiophyceae</taxon>
        <taxon>Trebouxiales</taxon>
        <taxon>Trebouxiaceae</taxon>
        <taxon>Myrmecia</taxon>
    </lineage>
</organism>
<reference evidence="2 3" key="1">
    <citation type="journal article" date="2024" name="Nat. Commun.">
        <title>Phylogenomics reveals the evolutionary origins of lichenization in chlorophyte algae.</title>
        <authorList>
            <person name="Puginier C."/>
            <person name="Libourel C."/>
            <person name="Otte J."/>
            <person name="Skaloud P."/>
            <person name="Haon M."/>
            <person name="Grisel S."/>
            <person name="Petersen M."/>
            <person name="Berrin J.G."/>
            <person name="Delaux P.M."/>
            <person name="Dal Grande F."/>
            <person name="Keller J."/>
        </authorList>
    </citation>
    <scope>NUCLEOTIDE SEQUENCE [LARGE SCALE GENOMIC DNA]</scope>
    <source>
        <strain evidence="2 3">SAG 2043</strain>
    </source>
</reference>
<dbReference type="SUPFAM" id="SSF56112">
    <property type="entry name" value="Protein kinase-like (PK-like)"/>
    <property type="match status" value="1"/>
</dbReference>
<feature type="region of interest" description="Disordered" evidence="1">
    <location>
        <begin position="420"/>
        <end position="446"/>
    </location>
</feature>
<comment type="caution">
    <text evidence="2">The sequence shown here is derived from an EMBL/GenBank/DDBJ whole genome shotgun (WGS) entry which is preliminary data.</text>
</comment>
<accession>A0AAW1QT52</accession>
<dbReference type="AlphaFoldDB" id="A0AAW1QT52"/>
<dbReference type="Proteomes" id="UP001489004">
    <property type="component" value="Unassembled WGS sequence"/>
</dbReference>
<proteinExistence type="predicted"/>
<evidence type="ECO:0000313" key="2">
    <source>
        <dbReference type="EMBL" id="KAK9824696.1"/>
    </source>
</evidence>
<gene>
    <name evidence="2" type="ORF">WJX72_012463</name>
</gene>